<dbReference type="InterPro" id="IPR001915">
    <property type="entry name" value="Peptidase_M48"/>
</dbReference>
<gene>
    <name evidence="15" type="ORF">GCM10009827_030960</name>
</gene>
<evidence type="ECO:0000256" key="5">
    <source>
        <dbReference type="ARBA" id="ARBA00022692"/>
    </source>
</evidence>
<feature type="region of interest" description="Disordered" evidence="12">
    <location>
        <begin position="596"/>
        <end position="617"/>
    </location>
</feature>
<dbReference type="Gene3D" id="3.30.2010.10">
    <property type="entry name" value="Metalloproteases ('zincins'), catalytic domain"/>
    <property type="match status" value="1"/>
</dbReference>
<keyword evidence="8" id="KW-0862">Zinc</keyword>
<comment type="subcellular location">
    <subcellularLocation>
        <location evidence="2">Cell membrane</location>
        <topology evidence="2">Multi-pass membrane protein</topology>
    </subcellularLocation>
</comment>
<evidence type="ECO:0000256" key="8">
    <source>
        <dbReference type="ARBA" id="ARBA00022833"/>
    </source>
</evidence>
<reference evidence="15 16" key="1">
    <citation type="journal article" date="2019" name="Int. J. Syst. Evol. Microbiol.">
        <title>The Global Catalogue of Microorganisms (GCM) 10K type strain sequencing project: providing services to taxonomists for standard genome sequencing and annotation.</title>
        <authorList>
            <consortium name="The Broad Institute Genomics Platform"/>
            <consortium name="The Broad Institute Genome Sequencing Center for Infectious Disease"/>
            <person name="Wu L."/>
            <person name="Ma J."/>
        </authorList>
    </citation>
    <scope>NUCLEOTIDE SEQUENCE [LARGE SCALE GENOMIC DNA]</scope>
    <source>
        <strain evidence="15 16">JCM 15933</strain>
    </source>
</reference>
<evidence type="ECO:0000313" key="16">
    <source>
        <dbReference type="Proteomes" id="UP001501470"/>
    </source>
</evidence>
<name>A0ABN2A9K7_9ACTN</name>
<evidence type="ECO:0000256" key="12">
    <source>
        <dbReference type="SAM" id="MobiDB-lite"/>
    </source>
</evidence>
<evidence type="ECO:0000259" key="14">
    <source>
        <dbReference type="Pfam" id="PF01435"/>
    </source>
</evidence>
<keyword evidence="10" id="KW-0482">Metalloprotease</keyword>
<evidence type="ECO:0000256" key="10">
    <source>
        <dbReference type="ARBA" id="ARBA00023049"/>
    </source>
</evidence>
<evidence type="ECO:0000256" key="9">
    <source>
        <dbReference type="ARBA" id="ARBA00022989"/>
    </source>
</evidence>
<dbReference type="RefSeq" id="WP_344502576.1">
    <property type="nucleotide sequence ID" value="NZ_BAAAQD010000005.1"/>
</dbReference>
<dbReference type="CDD" id="cd07328">
    <property type="entry name" value="M48_Ste24p_like"/>
    <property type="match status" value="1"/>
</dbReference>
<dbReference type="Proteomes" id="UP001501470">
    <property type="component" value="Unassembled WGS sequence"/>
</dbReference>
<proteinExistence type="predicted"/>
<keyword evidence="5 13" id="KW-0812">Transmembrane</keyword>
<accession>A0ABN2A9K7</accession>
<sequence>MTVAVRAFLSLIMLAGFYVLALVQFAAGLALAIWVASVTTGFIGVKLGVAVFVANVWAVGYGSWKALRADGAGPQGIPLTPHNAPGLWQTVRELAAAVGTRAPDEIHLVPEVNAAVSERAHLMGLIGGRRHLYVGMPLLQTLTVAQLRFVLAHELGHYSGSHTRFAGISYRGRLALARTIGHLGTSNVAGWVFRAYAALFLLVHNAVSRRQELEADLAAVRVAGRLPAASALREVEVLDQVFGFYLGTVVRPGLDAGYLPDDVFGGFPPLLRARAEEVSAVRARLVTAARPHDRWDTHPPLAARVEAVMAAPESSFAAAAGPAAVLVADLAAAGRALQAVALPAAMVLPWDEFRAAVQTSDLQEQSDTMLRAFSRAVGRPVPDVGAVLDLVAAGRLDDLAGPLFPDATRREARTRFAAPLETLLRLAAVRSGVARWQVSWTASAFLVDLSGARLDLSQPAGLACDPATVALARQQLHARGVDVTTARHVRQRVGTEHAGILAGITTAIVDGSRADLLILSQGLLVMPGMPRYKTGMARYRMRRWLADGNPRELATTPGARFIPYEEITAAVRTTKLRFHWQLTLHDGTLVEVRNGPQSEEHADAESVFTKSMHDATT</sequence>
<evidence type="ECO:0000256" key="4">
    <source>
        <dbReference type="ARBA" id="ARBA00022670"/>
    </source>
</evidence>
<keyword evidence="6" id="KW-0479">Metal-binding</keyword>
<dbReference type="PANTHER" id="PTHR43221:SF1">
    <property type="entry name" value="PROTEASE HTPX"/>
    <property type="match status" value="1"/>
</dbReference>
<evidence type="ECO:0000256" key="1">
    <source>
        <dbReference type="ARBA" id="ARBA00001947"/>
    </source>
</evidence>
<keyword evidence="7" id="KW-0378">Hydrolase</keyword>
<dbReference type="InterPro" id="IPR050083">
    <property type="entry name" value="HtpX_protease"/>
</dbReference>
<protein>
    <submittedName>
        <fullName evidence="15">M48 family metallopeptidase</fullName>
    </submittedName>
</protein>
<evidence type="ECO:0000256" key="13">
    <source>
        <dbReference type="SAM" id="Phobius"/>
    </source>
</evidence>
<keyword evidence="16" id="KW-1185">Reference proteome</keyword>
<dbReference type="EMBL" id="BAAAQD010000005">
    <property type="protein sequence ID" value="GAA1514097.1"/>
    <property type="molecule type" value="Genomic_DNA"/>
</dbReference>
<evidence type="ECO:0000313" key="15">
    <source>
        <dbReference type="EMBL" id="GAA1514097.1"/>
    </source>
</evidence>
<feature type="domain" description="Peptidase M48" evidence="14">
    <location>
        <begin position="83"/>
        <end position="308"/>
    </location>
</feature>
<comment type="caution">
    <text evidence="15">The sequence shown here is derived from an EMBL/GenBank/DDBJ whole genome shotgun (WGS) entry which is preliminary data.</text>
</comment>
<keyword evidence="9 13" id="KW-1133">Transmembrane helix</keyword>
<evidence type="ECO:0000256" key="6">
    <source>
        <dbReference type="ARBA" id="ARBA00022723"/>
    </source>
</evidence>
<feature type="transmembrane region" description="Helical" evidence="13">
    <location>
        <begin position="7"/>
        <end position="27"/>
    </location>
</feature>
<dbReference type="PANTHER" id="PTHR43221">
    <property type="entry name" value="PROTEASE HTPX"/>
    <property type="match status" value="1"/>
</dbReference>
<evidence type="ECO:0000256" key="11">
    <source>
        <dbReference type="ARBA" id="ARBA00023136"/>
    </source>
</evidence>
<keyword evidence="4" id="KW-0645">Protease</keyword>
<keyword evidence="11 13" id="KW-0472">Membrane</keyword>
<evidence type="ECO:0000256" key="3">
    <source>
        <dbReference type="ARBA" id="ARBA00022475"/>
    </source>
</evidence>
<keyword evidence="3" id="KW-1003">Cell membrane</keyword>
<evidence type="ECO:0000256" key="7">
    <source>
        <dbReference type="ARBA" id="ARBA00022801"/>
    </source>
</evidence>
<dbReference type="Pfam" id="PF01435">
    <property type="entry name" value="Peptidase_M48"/>
    <property type="match status" value="1"/>
</dbReference>
<evidence type="ECO:0000256" key="2">
    <source>
        <dbReference type="ARBA" id="ARBA00004651"/>
    </source>
</evidence>
<organism evidence="15 16">
    <name type="scientific">Dactylosporangium maewongense</name>
    <dbReference type="NCBI Taxonomy" id="634393"/>
    <lineage>
        <taxon>Bacteria</taxon>
        <taxon>Bacillati</taxon>
        <taxon>Actinomycetota</taxon>
        <taxon>Actinomycetes</taxon>
        <taxon>Micromonosporales</taxon>
        <taxon>Micromonosporaceae</taxon>
        <taxon>Dactylosporangium</taxon>
    </lineage>
</organism>
<feature type="transmembrane region" description="Helical" evidence="13">
    <location>
        <begin position="33"/>
        <end position="58"/>
    </location>
</feature>
<comment type="cofactor">
    <cofactor evidence="1">
        <name>Zn(2+)</name>
        <dbReference type="ChEBI" id="CHEBI:29105"/>
    </cofactor>
</comment>